<dbReference type="Gene3D" id="1.10.10.60">
    <property type="entry name" value="Homeodomain-like"/>
    <property type="match status" value="2"/>
</dbReference>
<evidence type="ECO:0000256" key="2">
    <source>
        <dbReference type="ARBA" id="ARBA00023125"/>
    </source>
</evidence>
<dbReference type="PANTHER" id="PTHR43280:SF29">
    <property type="entry name" value="ARAC-FAMILY TRANSCRIPTIONAL REGULATOR"/>
    <property type="match status" value="1"/>
</dbReference>
<gene>
    <name evidence="6" type="ORF">GCM10011444_18890</name>
</gene>
<sequence length="255" mass="29895">MWLNEWQVSKLSRFEYIWTRNVFNVEHIIGLTIMGIYLYKSYKLLKVGGVFYASNKIRNILLCFALLWIIWVPYTIVDIMYYDFGFPPSGFYVFYIYFAILTYGIGFFGFKINDQTYEKVAPPNTGKCIQKTKESKEMKSLASSIKTTMQEGKLYLDPNLSLSSFAHMIDLHPNKVSAIINSTLGYSFRDFINKYRVKEFEEQLAFYDLQSRTLLSLAMECGFNSKASFNRAFKKFNNCTPQEFVENYKKRGVKM</sequence>
<dbReference type="PANTHER" id="PTHR43280">
    <property type="entry name" value="ARAC-FAMILY TRANSCRIPTIONAL REGULATOR"/>
    <property type="match status" value="1"/>
</dbReference>
<name>A0ABQ2BYK7_9FLAO</name>
<keyword evidence="7" id="KW-1185">Reference proteome</keyword>
<feature type="transmembrane region" description="Helical" evidence="4">
    <location>
        <begin position="60"/>
        <end position="77"/>
    </location>
</feature>
<organism evidence="6 7">
    <name type="scientific">Winogradskyella haliclonae</name>
    <dbReference type="NCBI Taxonomy" id="2048558"/>
    <lineage>
        <taxon>Bacteria</taxon>
        <taxon>Pseudomonadati</taxon>
        <taxon>Bacteroidota</taxon>
        <taxon>Flavobacteriia</taxon>
        <taxon>Flavobacteriales</taxon>
        <taxon>Flavobacteriaceae</taxon>
        <taxon>Winogradskyella</taxon>
    </lineage>
</organism>
<evidence type="ECO:0000313" key="6">
    <source>
        <dbReference type="EMBL" id="GGI57580.1"/>
    </source>
</evidence>
<feature type="transmembrane region" description="Helical" evidence="4">
    <location>
        <begin position="89"/>
        <end position="110"/>
    </location>
</feature>
<dbReference type="SUPFAM" id="SSF46689">
    <property type="entry name" value="Homeodomain-like"/>
    <property type="match status" value="1"/>
</dbReference>
<feature type="transmembrane region" description="Helical" evidence="4">
    <location>
        <begin position="20"/>
        <end position="39"/>
    </location>
</feature>
<dbReference type="SMART" id="SM00342">
    <property type="entry name" value="HTH_ARAC"/>
    <property type="match status" value="1"/>
</dbReference>
<accession>A0ABQ2BYK7</accession>
<evidence type="ECO:0000256" key="3">
    <source>
        <dbReference type="ARBA" id="ARBA00023163"/>
    </source>
</evidence>
<evidence type="ECO:0000256" key="4">
    <source>
        <dbReference type="SAM" id="Phobius"/>
    </source>
</evidence>
<evidence type="ECO:0000259" key="5">
    <source>
        <dbReference type="PROSITE" id="PS01124"/>
    </source>
</evidence>
<dbReference type="InterPro" id="IPR018060">
    <property type="entry name" value="HTH_AraC"/>
</dbReference>
<dbReference type="EMBL" id="BMDQ01000002">
    <property type="protein sequence ID" value="GGI57580.1"/>
    <property type="molecule type" value="Genomic_DNA"/>
</dbReference>
<keyword evidence="4" id="KW-0472">Membrane</keyword>
<dbReference type="Proteomes" id="UP000624701">
    <property type="component" value="Unassembled WGS sequence"/>
</dbReference>
<keyword evidence="2" id="KW-0238">DNA-binding</keyword>
<evidence type="ECO:0000256" key="1">
    <source>
        <dbReference type="ARBA" id="ARBA00023015"/>
    </source>
</evidence>
<keyword evidence="1" id="KW-0805">Transcription regulation</keyword>
<comment type="caution">
    <text evidence="6">The sequence shown here is derived from an EMBL/GenBank/DDBJ whole genome shotgun (WGS) entry which is preliminary data.</text>
</comment>
<keyword evidence="3" id="KW-0804">Transcription</keyword>
<dbReference type="Pfam" id="PF12833">
    <property type="entry name" value="HTH_18"/>
    <property type="match status" value="1"/>
</dbReference>
<evidence type="ECO:0000313" key="7">
    <source>
        <dbReference type="Proteomes" id="UP000624701"/>
    </source>
</evidence>
<dbReference type="PROSITE" id="PS01124">
    <property type="entry name" value="HTH_ARAC_FAMILY_2"/>
    <property type="match status" value="1"/>
</dbReference>
<keyword evidence="4" id="KW-0812">Transmembrane</keyword>
<protein>
    <recommendedName>
        <fullName evidence="5">HTH araC/xylS-type domain-containing protein</fullName>
    </recommendedName>
</protein>
<keyword evidence="4" id="KW-1133">Transmembrane helix</keyword>
<reference evidence="7" key="1">
    <citation type="journal article" date="2019" name="Int. J. Syst. Evol. Microbiol.">
        <title>The Global Catalogue of Microorganisms (GCM) 10K type strain sequencing project: providing services to taxonomists for standard genome sequencing and annotation.</title>
        <authorList>
            <consortium name="The Broad Institute Genomics Platform"/>
            <consortium name="The Broad Institute Genome Sequencing Center for Infectious Disease"/>
            <person name="Wu L."/>
            <person name="Ma J."/>
        </authorList>
    </citation>
    <scope>NUCLEOTIDE SEQUENCE [LARGE SCALE GENOMIC DNA]</scope>
    <source>
        <strain evidence="7">CCM 8681</strain>
    </source>
</reference>
<dbReference type="InterPro" id="IPR009057">
    <property type="entry name" value="Homeodomain-like_sf"/>
</dbReference>
<proteinExistence type="predicted"/>
<feature type="domain" description="HTH araC/xylS-type" evidence="5">
    <location>
        <begin position="139"/>
        <end position="247"/>
    </location>
</feature>